<keyword evidence="3" id="KW-1185">Reference proteome</keyword>
<dbReference type="SUPFAM" id="SSF52540">
    <property type="entry name" value="P-loop containing nucleoside triphosphate hydrolases"/>
    <property type="match status" value="1"/>
</dbReference>
<dbReference type="KEGG" id="cvn:111104873"/>
<dbReference type="InterPro" id="IPR007111">
    <property type="entry name" value="NACHT_NTPase"/>
</dbReference>
<reference evidence="4 5" key="1">
    <citation type="submission" date="2025-04" db="UniProtKB">
        <authorList>
            <consortium name="RefSeq"/>
        </authorList>
    </citation>
    <scope>IDENTIFICATION</scope>
    <source>
        <tissue evidence="4 5">Whole sample</tissue>
    </source>
</reference>
<gene>
    <name evidence="4 5" type="primary">LOC111104873</name>
</gene>
<evidence type="ECO:0000256" key="1">
    <source>
        <dbReference type="ARBA" id="ARBA00022737"/>
    </source>
</evidence>
<dbReference type="PANTHER" id="PTHR19860">
    <property type="entry name" value="DDB1- AND CUL4-ASSOCIATED FACTOR 12-RELATED"/>
    <property type="match status" value="1"/>
</dbReference>
<sequence>MGVTMIFGKYGSHFLKNLQNLIRWNVRKNGYHLMLQEEEEKANTIVNACWKLVEDQCKDNTLNEINKPSENDVGGLWKIVRVFVSSTFSDMFCEREVLVKKVFPELREWCEERRIRLMECDLRWGVPKDTNSEETIRCCMEELDRCHVDTNGCPFFVTLLGERYGWIPEEKDLGRDLKDQYSWVANTSITHMEILHGAYRCGNPNALFLLRNPEIVREIPEDFQDRFVDKDILSKCHVKELKKKLKTKFPNQFFEYQCKFSSVLERAGRKRVILDVSDEFAERVLTFLKTRISQFYPECDVETNNTEQIDIVELEQSNFLERKTHFFIGYNEIIETLLAYAKGINPDNLRIEGEKTAFVRDPTFWQNEDDDNLLMCLSGDVGQGKTSILATFVERAKKMGLKVFYHFVGATGTSEQPDVLLRRMTEFIKGAKIDVPENTYDLKEFYMKLLKEEFDDLRQSKSQFLLVLDGLDELRSRDAIAHLSWLSPRFPGNVRVVVSTSTNHLPTLHRTKEHACFLMEVPQLTLPEAKDVISQYLGQYNKKLDENQIKVILSKPSSLNPLWLTILAEQLRTFGDFRTLDKHIDALSDTINGLIQYILKDLIANDDTGKMEKALGVLVLSNGFPEVDMQNILGDTDVEEAIPALHWAKIRRALKPFTYISGIDREIRFIHGAFYQNTDTLGMYHNVIVDYLMVRCRNRAIIQTKVPYHCQKANLYDKLVDFMRHSESASTIPSFRRSIILKSARCIQVADPVLPASMPVVLCRGCSHSYRGFSAKHFPMNKDACVICGEHIISLKENVVDAFFCMRHSFGQSKLLGKCILCEMPVRKDGNGKVADFMGAQGKLCVPCSFGIGRKQCSYVGKKK</sequence>
<dbReference type="Pfam" id="PF24883">
    <property type="entry name" value="NPHP3_N"/>
    <property type="match status" value="1"/>
</dbReference>
<keyword evidence="1" id="KW-0677">Repeat</keyword>
<dbReference type="InterPro" id="IPR025139">
    <property type="entry name" value="DUF4062"/>
</dbReference>
<feature type="domain" description="NACHT" evidence="2">
    <location>
        <begin position="373"/>
        <end position="503"/>
    </location>
</feature>
<dbReference type="Gene3D" id="3.40.50.300">
    <property type="entry name" value="P-loop containing nucleotide triphosphate hydrolases"/>
    <property type="match status" value="1"/>
</dbReference>
<evidence type="ECO:0000259" key="2">
    <source>
        <dbReference type="PROSITE" id="PS50837"/>
    </source>
</evidence>
<evidence type="ECO:0000313" key="3">
    <source>
        <dbReference type="Proteomes" id="UP000694844"/>
    </source>
</evidence>
<dbReference type="Pfam" id="PF13271">
    <property type="entry name" value="DUF4062"/>
    <property type="match status" value="1"/>
</dbReference>
<proteinExistence type="predicted"/>
<evidence type="ECO:0000313" key="4">
    <source>
        <dbReference type="RefSeq" id="XP_022294745.1"/>
    </source>
</evidence>
<dbReference type="RefSeq" id="XP_022294745.1">
    <property type="nucleotide sequence ID" value="XM_022439037.1"/>
</dbReference>
<dbReference type="InterPro" id="IPR056884">
    <property type="entry name" value="NPHP3-like_N"/>
</dbReference>
<name>A0A8B8AU85_CRAVI</name>
<dbReference type="OrthoDB" id="2325716at2759"/>
<dbReference type="PROSITE" id="PS50837">
    <property type="entry name" value="NACHT"/>
    <property type="match status" value="1"/>
</dbReference>
<accession>A0A8B8AU85</accession>
<protein>
    <submittedName>
        <fullName evidence="4 5">TPR repeat-containing protein DDB_G0287407-like isoform X1</fullName>
    </submittedName>
</protein>
<evidence type="ECO:0000313" key="5">
    <source>
        <dbReference type="RefSeq" id="XP_022294746.1"/>
    </source>
</evidence>
<dbReference type="AlphaFoldDB" id="A0A8B8AU85"/>
<dbReference type="GO" id="GO:0080008">
    <property type="term" value="C:Cul4-RING E3 ubiquitin ligase complex"/>
    <property type="evidence" value="ECO:0007669"/>
    <property type="project" value="TreeGrafter"/>
</dbReference>
<dbReference type="PANTHER" id="PTHR19860:SF42">
    <property type="entry name" value="RING-TYPE DOMAIN-CONTAINING PROTEIN"/>
    <property type="match status" value="1"/>
</dbReference>
<dbReference type="GeneID" id="111104873"/>
<dbReference type="RefSeq" id="XP_022294746.1">
    <property type="nucleotide sequence ID" value="XM_022439038.1"/>
</dbReference>
<dbReference type="InterPro" id="IPR027417">
    <property type="entry name" value="P-loop_NTPase"/>
</dbReference>
<dbReference type="InterPro" id="IPR051191">
    <property type="entry name" value="DCAF12"/>
</dbReference>
<organism evidence="3 4">
    <name type="scientific">Crassostrea virginica</name>
    <name type="common">Eastern oyster</name>
    <dbReference type="NCBI Taxonomy" id="6565"/>
    <lineage>
        <taxon>Eukaryota</taxon>
        <taxon>Metazoa</taxon>
        <taxon>Spiralia</taxon>
        <taxon>Lophotrochozoa</taxon>
        <taxon>Mollusca</taxon>
        <taxon>Bivalvia</taxon>
        <taxon>Autobranchia</taxon>
        <taxon>Pteriomorphia</taxon>
        <taxon>Ostreida</taxon>
        <taxon>Ostreoidea</taxon>
        <taxon>Ostreidae</taxon>
        <taxon>Crassostrea</taxon>
    </lineage>
</organism>
<dbReference type="Proteomes" id="UP000694844">
    <property type="component" value="Chromosome 7"/>
</dbReference>